<gene>
    <name evidence="3" type="ORF">N0V89_010711</name>
</gene>
<proteinExistence type="predicted"/>
<feature type="region of interest" description="Disordered" evidence="2">
    <location>
        <begin position="1"/>
        <end position="38"/>
    </location>
</feature>
<organism evidence="3 4">
    <name type="scientific">Didymosphaeria variabile</name>
    <dbReference type="NCBI Taxonomy" id="1932322"/>
    <lineage>
        <taxon>Eukaryota</taxon>
        <taxon>Fungi</taxon>
        <taxon>Dikarya</taxon>
        <taxon>Ascomycota</taxon>
        <taxon>Pezizomycotina</taxon>
        <taxon>Dothideomycetes</taxon>
        <taxon>Pleosporomycetidae</taxon>
        <taxon>Pleosporales</taxon>
        <taxon>Massarineae</taxon>
        <taxon>Didymosphaeriaceae</taxon>
        <taxon>Didymosphaeria</taxon>
    </lineage>
</organism>
<evidence type="ECO:0000313" key="4">
    <source>
        <dbReference type="Proteomes" id="UP001140513"/>
    </source>
</evidence>
<evidence type="ECO:0000313" key="3">
    <source>
        <dbReference type="EMBL" id="KAJ4346779.1"/>
    </source>
</evidence>
<dbReference type="OrthoDB" id="3797724at2759"/>
<feature type="compositionally biased region" description="Polar residues" evidence="2">
    <location>
        <begin position="1"/>
        <end position="11"/>
    </location>
</feature>
<dbReference type="AlphaFoldDB" id="A0A9W8XBS2"/>
<keyword evidence="4" id="KW-1185">Reference proteome</keyword>
<feature type="coiled-coil region" evidence="1">
    <location>
        <begin position="174"/>
        <end position="201"/>
    </location>
</feature>
<dbReference type="EMBL" id="JAPEUX010000008">
    <property type="protein sequence ID" value="KAJ4346779.1"/>
    <property type="molecule type" value="Genomic_DNA"/>
</dbReference>
<dbReference type="Proteomes" id="UP001140513">
    <property type="component" value="Unassembled WGS sequence"/>
</dbReference>
<dbReference type="GeneID" id="80914241"/>
<name>A0A9W8XBS2_9PLEO</name>
<keyword evidence="1" id="KW-0175">Coiled coil</keyword>
<feature type="region of interest" description="Disordered" evidence="2">
    <location>
        <begin position="293"/>
        <end position="322"/>
    </location>
</feature>
<protein>
    <submittedName>
        <fullName evidence="3">Uncharacterized protein</fullName>
    </submittedName>
</protein>
<dbReference type="RefSeq" id="XP_056066579.1">
    <property type="nucleotide sequence ID" value="XM_056219452.1"/>
</dbReference>
<evidence type="ECO:0000256" key="2">
    <source>
        <dbReference type="SAM" id="MobiDB-lite"/>
    </source>
</evidence>
<reference evidence="3" key="1">
    <citation type="submission" date="2022-10" db="EMBL/GenBank/DDBJ databases">
        <title>Tapping the CABI collections for fungal endophytes: first genome assemblies for Collariella, Neodidymelliopsis, Ascochyta clinopodiicola, Didymella pomorum, Didymosphaeria variabile, Neocosmospora piperis and Neocucurbitaria cava.</title>
        <authorList>
            <person name="Hill R."/>
        </authorList>
    </citation>
    <scope>NUCLEOTIDE SEQUENCE</scope>
    <source>
        <strain evidence="3">IMI 356815</strain>
    </source>
</reference>
<sequence length="322" mass="36002">MSSQNSRSSPLVSKVLGSRRTTMPASTKRKEERAKKARDDRRLAILHFPSAFGNKISLDAHVDLLQSLINDATDYENLDYLRETIKVYDSALGILIKRLCSAAETKRILDNLTTSAARDSAWTYMTTHLQTSIDSAYNIAGLLHMEKSTCFMHVAYGNTALSKVPEEVPMLDFFRETQTAYEELKEALAEHTELCESMDEDYASGTLNEVEVAVLTENLEWVWRCRAIQLVHATVKARFEELAVKFFEDKDAHKEAIQVLDEFEEGFEEPWKYVMTSEGLVRPGQDFSIADFEASSGSGVVTPKGEVAEDGEHLEGGGDAQG</sequence>
<comment type="caution">
    <text evidence="3">The sequence shown here is derived from an EMBL/GenBank/DDBJ whole genome shotgun (WGS) entry which is preliminary data.</text>
</comment>
<feature type="compositionally biased region" description="Basic and acidic residues" evidence="2">
    <location>
        <begin position="28"/>
        <end position="38"/>
    </location>
</feature>
<feature type="compositionally biased region" description="Basic and acidic residues" evidence="2">
    <location>
        <begin position="306"/>
        <end position="316"/>
    </location>
</feature>
<accession>A0A9W8XBS2</accession>
<evidence type="ECO:0000256" key="1">
    <source>
        <dbReference type="SAM" id="Coils"/>
    </source>
</evidence>